<reference evidence="1 2" key="1">
    <citation type="submission" date="2015-09" db="EMBL/GenBank/DDBJ databases">
        <title>Atta colombica WGS genome.</title>
        <authorList>
            <person name="Nygaard S."/>
            <person name="Hu H."/>
            <person name="Boomsma J."/>
            <person name="Zhang G."/>
        </authorList>
    </citation>
    <scope>NUCLEOTIDE SEQUENCE [LARGE SCALE GENOMIC DNA]</scope>
    <source>
        <strain evidence="1">Treedump-2</strain>
        <tissue evidence="1">Whole body</tissue>
    </source>
</reference>
<name>A0A151HYW0_9HYME</name>
<evidence type="ECO:0000313" key="2">
    <source>
        <dbReference type="Proteomes" id="UP000078540"/>
    </source>
</evidence>
<accession>A0A151HYW0</accession>
<feature type="non-terminal residue" evidence="1">
    <location>
        <position position="1"/>
    </location>
</feature>
<dbReference type="AlphaFoldDB" id="A0A151HYW0"/>
<protein>
    <submittedName>
        <fullName evidence="1">Uncharacterized protein</fullName>
    </submittedName>
</protein>
<dbReference type="Proteomes" id="UP000078540">
    <property type="component" value="Unassembled WGS sequence"/>
</dbReference>
<gene>
    <name evidence="1" type="ORF">ALC53_12598</name>
</gene>
<dbReference type="EMBL" id="KQ976712">
    <property type="protein sequence ID" value="KYM76988.1"/>
    <property type="molecule type" value="Genomic_DNA"/>
</dbReference>
<organism evidence="1 2">
    <name type="scientific">Atta colombica</name>
    <dbReference type="NCBI Taxonomy" id="520822"/>
    <lineage>
        <taxon>Eukaryota</taxon>
        <taxon>Metazoa</taxon>
        <taxon>Ecdysozoa</taxon>
        <taxon>Arthropoda</taxon>
        <taxon>Hexapoda</taxon>
        <taxon>Insecta</taxon>
        <taxon>Pterygota</taxon>
        <taxon>Neoptera</taxon>
        <taxon>Endopterygota</taxon>
        <taxon>Hymenoptera</taxon>
        <taxon>Apocrita</taxon>
        <taxon>Aculeata</taxon>
        <taxon>Formicoidea</taxon>
        <taxon>Formicidae</taxon>
        <taxon>Myrmicinae</taxon>
        <taxon>Atta</taxon>
    </lineage>
</organism>
<proteinExistence type="predicted"/>
<keyword evidence="2" id="KW-1185">Reference proteome</keyword>
<sequence length="90" mass="9980">VYSSSRDGMLFFSAEAIASERTPLAFSPESRSFAVTRTTDVPAGSFSRDAGKRAETATITSRSWKRREKYESWIGGMSTYQRFGIQADAP</sequence>
<evidence type="ECO:0000313" key="1">
    <source>
        <dbReference type="EMBL" id="KYM76988.1"/>
    </source>
</evidence>